<gene>
    <name evidence="1" type="ORF">ACFFTL_14640</name>
</gene>
<dbReference type="EMBL" id="JBHMCG010000060">
    <property type="protein sequence ID" value="MFB9573526.1"/>
    <property type="molecule type" value="Genomic_DNA"/>
</dbReference>
<organism evidence="1 2">
    <name type="scientific">Streptomyces yanii</name>
    <dbReference type="NCBI Taxonomy" id="78510"/>
    <lineage>
        <taxon>Bacteria</taxon>
        <taxon>Bacillati</taxon>
        <taxon>Actinomycetota</taxon>
        <taxon>Actinomycetes</taxon>
        <taxon>Kitasatosporales</taxon>
        <taxon>Streptomycetaceae</taxon>
        <taxon>Streptomyces</taxon>
    </lineage>
</organism>
<name>A0ABV5R8V2_9ACTN</name>
<dbReference type="Proteomes" id="UP001589710">
    <property type="component" value="Unassembled WGS sequence"/>
</dbReference>
<accession>A0ABV5R8V2</accession>
<evidence type="ECO:0000313" key="1">
    <source>
        <dbReference type="EMBL" id="MFB9573526.1"/>
    </source>
</evidence>
<proteinExistence type="predicted"/>
<sequence length="143" mass="15330">MIGAEHPDAVIQGLPVKSGGFLVPVEVTEFVGEEIPGLLATLASEDAEAADEALRQLWNYLHHQGSTIIPPRITAHKACSACVTRTNEKAARACTTCKGEGSVVREQRTYKVRIPASIRDGQEVRIRELGAPAGMVVRQGTCP</sequence>
<protein>
    <submittedName>
        <fullName evidence="1">Uncharacterized protein</fullName>
    </submittedName>
</protein>
<dbReference type="Gene3D" id="2.60.260.20">
    <property type="entry name" value="Urease metallochaperone UreE, N-terminal domain"/>
    <property type="match status" value="1"/>
</dbReference>
<comment type="caution">
    <text evidence="1">The sequence shown here is derived from an EMBL/GenBank/DDBJ whole genome shotgun (WGS) entry which is preliminary data.</text>
</comment>
<dbReference type="RefSeq" id="WP_345515557.1">
    <property type="nucleotide sequence ID" value="NZ_BAAAXD010000031.1"/>
</dbReference>
<reference evidence="1 2" key="1">
    <citation type="submission" date="2024-09" db="EMBL/GenBank/DDBJ databases">
        <authorList>
            <person name="Sun Q."/>
            <person name="Mori K."/>
        </authorList>
    </citation>
    <scope>NUCLEOTIDE SEQUENCE [LARGE SCALE GENOMIC DNA]</scope>
    <source>
        <strain evidence="1 2">JCM 3331</strain>
    </source>
</reference>
<evidence type="ECO:0000313" key="2">
    <source>
        <dbReference type="Proteomes" id="UP001589710"/>
    </source>
</evidence>
<keyword evidence="2" id="KW-1185">Reference proteome</keyword>